<evidence type="ECO:0000256" key="5">
    <source>
        <dbReference type="ARBA" id="ARBA00023136"/>
    </source>
</evidence>
<evidence type="ECO:0000256" key="4">
    <source>
        <dbReference type="ARBA" id="ARBA00022989"/>
    </source>
</evidence>
<keyword evidence="2" id="KW-0488">Methylation</keyword>
<comment type="subcellular location">
    <subcellularLocation>
        <location evidence="1">Membrane</location>
        <topology evidence="1">Single-pass membrane protein</topology>
    </subcellularLocation>
</comment>
<evidence type="ECO:0000256" key="3">
    <source>
        <dbReference type="ARBA" id="ARBA00022692"/>
    </source>
</evidence>
<dbReference type="Pfam" id="PF07963">
    <property type="entry name" value="N_methyl"/>
    <property type="match status" value="1"/>
</dbReference>
<dbReference type="Gene3D" id="3.30.700.10">
    <property type="entry name" value="Glycoprotein, Type 4 Pilin"/>
    <property type="match status" value="1"/>
</dbReference>
<evidence type="ECO:0000313" key="9">
    <source>
        <dbReference type="Proteomes" id="UP000178162"/>
    </source>
</evidence>
<keyword evidence="5 6" id="KW-0472">Membrane</keyword>
<organism evidence="8 9">
    <name type="scientific">Candidatus Woykebacteria bacterium RBG_16_39_9b</name>
    <dbReference type="NCBI Taxonomy" id="1802595"/>
    <lineage>
        <taxon>Bacteria</taxon>
        <taxon>Candidatus Woykeibacteriota</taxon>
    </lineage>
</organism>
<accession>A0A1G1WDR6</accession>
<feature type="domain" description="Type II secretion system protein GspG C-terminal" evidence="7">
    <location>
        <begin position="33"/>
        <end position="121"/>
    </location>
</feature>
<protein>
    <recommendedName>
        <fullName evidence="7">Type II secretion system protein GspG C-terminal domain-containing protein</fullName>
    </recommendedName>
</protein>
<dbReference type="InterPro" id="IPR045584">
    <property type="entry name" value="Pilin-like"/>
</dbReference>
<keyword evidence="3 6" id="KW-0812">Transmembrane</keyword>
<name>A0A1G1WDR6_9BACT</name>
<dbReference type="PRINTS" id="PR00813">
    <property type="entry name" value="BCTERIALGSPG"/>
</dbReference>
<dbReference type="PANTHER" id="PTHR30093">
    <property type="entry name" value="GENERAL SECRETION PATHWAY PROTEIN G"/>
    <property type="match status" value="1"/>
</dbReference>
<dbReference type="PROSITE" id="PS00409">
    <property type="entry name" value="PROKAR_NTER_METHYL"/>
    <property type="match status" value="1"/>
</dbReference>
<dbReference type="InterPro" id="IPR013545">
    <property type="entry name" value="T2SS_protein-GspG_C"/>
</dbReference>
<evidence type="ECO:0000259" key="7">
    <source>
        <dbReference type="Pfam" id="PF08334"/>
    </source>
</evidence>
<feature type="transmembrane region" description="Helical" evidence="6">
    <location>
        <begin position="6"/>
        <end position="32"/>
    </location>
</feature>
<dbReference type="GO" id="GO:0015628">
    <property type="term" value="P:protein secretion by the type II secretion system"/>
    <property type="evidence" value="ECO:0007669"/>
    <property type="project" value="InterPro"/>
</dbReference>
<keyword evidence="4 6" id="KW-1133">Transmembrane helix</keyword>
<dbReference type="Pfam" id="PF08334">
    <property type="entry name" value="T2SSG"/>
    <property type="match status" value="1"/>
</dbReference>
<evidence type="ECO:0000313" key="8">
    <source>
        <dbReference type="EMBL" id="OGY25828.1"/>
    </source>
</evidence>
<dbReference type="AlphaFoldDB" id="A0A1G1WDR6"/>
<dbReference type="InterPro" id="IPR012902">
    <property type="entry name" value="N_methyl_site"/>
</dbReference>
<gene>
    <name evidence="8" type="ORF">A2134_00240</name>
</gene>
<dbReference type="InterPro" id="IPR000983">
    <property type="entry name" value="Bac_GSPG_pilin"/>
</dbReference>
<reference evidence="8 9" key="1">
    <citation type="journal article" date="2016" name="Nat. Commun.">
        <title>Thousands of microbial genomes shed light on interconnected biogeochemical processes in an aquifer system.</title>
        <authorList>
            <person name="Anantharaman K."/>
            <person name="Brown C.T."/>
            <person name="Hug L.A."/>
            <person name="Sharon I."/>
            <person name="Castelle C.J."/>
            <person name="Probst A.J."/>
            <person name="Thomas B.C."/>
            <person name="Singh A."/>
            <person name="Wilkins M.J."/>
            <person name="Karaoz U."/>
            <person name="Brodie E.L."/>
            <person name="Williams K.H."/>
            <person name="Hubbard S.S."/>
            <person name="Banfield J.F."/>
        </authorList>
    </citation>
    <scope>NUCLEOTIDE SEQUENCE [LARGE SCALE GENOMIC DNA]</scope>
</reference>
<sequence>MRKGGFTLIELLVVVAIIAILVSVGMVSYSGIQQRGRDTTRKTDLESVASALETYYADNGAYPTANTGKIDCGGALTWGTSALTCGGKTYLTKLPGDVKAPPREQYCYESTAPNQTYNLYANLENESDPARLSSPVNCGGSSGNPYDFRVKNP</sequence>
<dbReference type="EMBL" id="MHCR01000007">
    <property type="protein sequence ID" value="OGY25828.1"/>
    <property type="molecule type" value="Genomic_DNA"/>
</dbReference>
<dbReference type="Proteomes" id="UP000178162">
    <property type="component" value="Unassembled WGS sequence"/>
</dbReference>
<evidence type="ECO:0000256" key="2">
    <source>
        <dbReference type="ARBA" id="ARBA00022481"/>
    </source>
</evidence>
<evidence type="ECO:0000256" key="6">
    <source>
        <dbReference type="SAM" id="Phobius"/>
    </source>
</evidence>
<dbReference type="SUPFAM" id="SSF54523">
    <property type="entry name" value="Pili subunits"/>
    <property type="match status" value="1"/>
</dbReference>
<dbReference type="GO" id="GO:0015627">
    <property type="term" value="C:type II protein secretion system complex"/>
    <property type="evidence" value="ECO:0007669"/>
    <property type="project" value="InterPro"/>
</dbReference>
<dbReference type="STRING" id="1802595.A2134_00240"/>
<dbReference type="PANTHER" id="PTHR30093:SF44">
    <property type="entry name" value="TYPE II SECRETION SYSTEM CORE PROTEIN G"/>
    <property type="match status" value="1"/>
</dbReference>
<dbReference type="GO" id="GO:0016020">
    <property type="term" value="C:membrane"/>
    <property type="evidence" value="ECO:0007669"/>
    <property type="project" value="UniProtKB-SubCell"/>
</dbReference>
<comment type="caution">
    <text evidence="8">The sequence shown here is derived from an EMBL/GenBank/DDBJ whole genome shotgun (WGS) entry which is preliminary data.</text>
</comment>
<evidence type="ECO:0000256" key="1">
    <source>
        <dbReference type="ARBA" id="ARBA00004167"/>
    </source>
</evidence>
<proteinExistence type="predicted"/>
<dbReference type="NCBIfam" id="TIGR02532">
    <property type="entry name" value="IV_pilin_GFxxxE"/>
    <property type="match status" value="1"/>
</dbReference>